<evidence type="ECO:0000256" key="3">
    <source>
        <dbReference type="ARBA" id="ARBA00038211"/>
    </source>
</evidence>
<keyword evidence="2" id="KW-1208">Phospholipid metabolism</keyword>
<dbReference type="Gene3D" id="3.30.200.20">
    <property type="entry name" value="Phosphorylase Kinase, domain 1"/>
    <property type="match status" value="1"/>
</dbReference>
<dbReference type="GO" id="GO:0005737">
    <property type="term" value="C:cytoplasm"/>
    <property type="evidence" value="ECO:0007669"/>
    <property type="project" value="TreeGrafter"/>
</dbReference>
<evidence type="ECO:0000313" key="4">
    <source>
        <dbReference type="Proteomes" id="UP000046393"/>
    </source>
</evidence>
<dbReference type="GO" id="GO:0004103">
    <property type="term" value="F:choline kinase activity"/>
    <property type="evidence" value="ECO:0007669"/>
    <property type="project" value="TreeGrafter"/>
</dbReference>
<dbReference type="AlphaFoldDB" id="A0A0N5AQ55"/>
<dbReference type="SUPFAM" id="SSF56112">
    <property type="entry name" value="Protein kinase-like (PK-like)"/>
    <property type="match status" value="1"/>
</dbReference>
<reference evidence="5" key="1">
    <citation type="submission" date="2017-02" db="UniProtKB">
        <authorList>
            <consortium name="WormBaseParasite"/>
        </authorList>
    </citation>
    <scope>IDENTIFICATION</scope>
</reference>
<dbReference type="InterPro" id="IPR011009">
    <property type="entry name" value="Kinase-like_dom_sf"/>
</dbReference>
<protein>
    <submittedName>
        <fullName evidence="5">Choline/ethanolamine kinase</fullName>
    </submittedName>
</protein>
<dbReference type="GO" id="GO:0004305">
    <property type="term" value="F:ethanolamine kinase activity"/>
    <property type="evidence" value="ECO:0007669"/>
    <property type="project" value="TreeGrafter"/>
</dbReference>
<dbReference type="PANTHER" id="PTHR22603">
    <property type="entry name" value="CHOLINE/ETHANOALAMINE KINASE"/>
    <property type="match status" value="1"/>
</dbReference>
<dbReference type="STRING" id="451379.A0A0N5AQ55"/>
<keyword evidence="1" id="KW-0444">Lipid biosynthesis</keyword>
<dbReference type="Pfam" id="PF01633">
    <property type="entry name" value="Choline_kinase"/>
    <property type="match status" value="1"/>
</dbReference>
<sequence length="355" mass="41075">MSNFTFTVSLPKRLKRPGAKWNELILKIYFSEDASNILAETAVAVTLSERNLGPTVFGAFTEGRIEEFIPSRIITNKEFCNAYVGYEVGRILASIHSLQIPISKKNRIQQLTEDMIDRLRSSARWSTPRKMHTTLFDSTSTSYPNEVTVDLLAEEFGLVKRCLSVSGSPVVFSNNDLHEGNLLLRDGVQVTEDGLVGRTDNVDPLVLIDYEYCCYNYRGFDLCHYCCECCQDNTNEEWPGYHIMQNQWPNEQQQRLYITGYLDEIDKITKTQGGVRPHCVSDLPLNREEAMKILLREIRQFVAFPHLLWSIWSFKQAEIFPVDSSRYDFSEYGFDRLAIYYKWKPEILKYLSSEN</sequence>
<accession>A0A0N5AQ55</accession>
<dbReference type="WBParaSite" id="SMUV_0000680601-mRNA-1">
    <property type="protein sequence ID" value="SMUV_0000680601-mRNA-1"/>
    <property type="gene ID" value="SMUV_0000680601"/>
</dbReference>
<dbReference type="PANTHER" id="PTHR22603:SF93">
    <property type="entry name" value="RE24176P"/>
    <property type="match status" value="1"/>
</dbReference>
<name>A0A0N5AQ55_9BILA</name>
<proteinExistence type="inferred from homology"/>
<keyword evidence="1" id="KW-0594">Phospholipid biosynthesis</keyword>
<organism evidence="4 5">
    <name type="scientific">Syphacia muris</name>
    <dbReference type="NCBI Taxonomy" id="451379"/>
    <lineage>
        <taxon>Eukaryota</taxon>
        <taxon>Metazoa</taxon>
        <taxon>Ecdysozoa</taxon>
        <taxon>Nematoda</taxon>
        <taxon>Chromadorea</taxon>
        <taxon>Rhabditida</taxon>
        <taxon>Spirurina</taxon>
        <taxon>Oxyuridomorpha</taxon>
        <taxon>Oxyuroidea</taxon>
        <taxon>Oxyuridae</taxon>
        <taxon>Syphacia</taxon>
    </lineage>
</organism>
<keyword evidence="4" id="KW-1185">Reference proteome</keyword>
<evidence type="ECO:0000256" key="1">
    <source>
        <dbReference type="ARBA" id="ARBA00023209"/>
    </source>
</evidence>
<evidence type="ECO:0000313" key="5">
    <source>
        <dbReference type="WBParaSite" id="SMUV_0000680601-mRNA-1"/>
    </source>
</evidence>
<dbReference type="Gene3D" id="3.90.1200.10">
    <property type="match status" value="1"/>
</dbReference>
<dbReference type="GO" id="GO:0006646">
    <property type="term" value="P:phosphatidylethanolamine biosynthetic process"/>
    <property type="evidence" value="ECO:0007669"/>
    <property type="project" value="TreeGrafter"/>
</dbReference>
<evidence type="ECO:0000256" key="2">
    <source>
        <dbReference type="ARBA" id="ARBA00023264"/>
    </source>
</evidence>
<comment type="similarity">
    <text evidence="3">Belongs to the choline/ethanolamine kinase family.</text>
</comment>
<dbReference type="Proteomes" id="UP000046393">
    <property type="component" value="Unplaced"/>
</dbReference>
<keyword evidence="1" id="KW-0443">Lipid metabolism</keyword>